<reference evidence="2 3" key="1">
    <citation type="journal article" date="2016" name="Stand. Genomic Sci.">
        <title>Complete genome sequence and genomic characterization of Microcystis panniformis FACHB 1757 by third-generation sequencing.</title>
        <authorList>
            <person name="Zhang J.Y."/>
            <person name="Guan R."/>
            <person name="Zhang H.J."/>
            <person name="Li H."/>
            <person name="Xiao P."/>
            <person name="Yu G.L."/>
            <person name="Du L."/>
            <person name="Cao D.M."/>
            <person name="Zhu B.C."/>
            <person name="Li R.H."/>
            <person name="Lu Z.H."/>
        </authorList>
    </citation>
    <scope>NUCLEOTIDE SEQUENCE [LARGE SCALE GENOMIC DNA]</scope>
    <source>
        <strain evidence="2 3">FACHB-1757</strain>
    </source>
</reference>
<dbReference type="Proteomes" id="UP000068167">
    <property type="component" value="Chromosome"/>
</dbReference>
<protein>
    <submittedName>
        <fullName evidence="2">Sulfotransferase</fullName>
    </submittedName>
</protein>
<dbReference type="InterPro" id="IPR027417">
    <property type="entry name" value="P-loop_NTPase"/>
</dbReference>
<dbReference type="EMBL" id="CP011339">
    <property type="protein sequence ID" value="AKV65971.1"/>
    <property type="molecule type" value="Genomic_DNA"/>
</dbReference>
<keyword evidence="3" id="KW-1185">Reference proteome</keyword>
<keyword evidence="1 2" id="KW-0808">Transferase</keyword>
<dbReference type="KEGG" id="mpk:VL20_764"/>
<evidence type="ECO:0000313" key="3">
    <source>
        <dbReference type="Proteomes" id="UP000068167"/>
    </source>
</evidence>
<dbReference type="Pfam" id="PF13469">
    <property type="entry name" value="Sulfotransfer_3"/>
    <property type="match status" value="1"/>
</dbReference>
<dbReference type="PANTHER" id="PTHR10605:SF56">
    <property type="entry name" value="BIFUNCTIONAL HEPARAN SULFATE N-DEACETYLASE_N-SULFOTRANSFERASE"/>
    <property type="match status" value="1"/>
</dbReference>
<dbReference type="PANTHER" id="PTHR10605">
    <property type="entry name" value="HEPARAN SULFATE SULFOTRANSFERASE"/>
    <property type="match status" value="1"/>
</dbReference>
<proteinExistence type="predicted"/>
<sequence>MALPNFLIIGAAKAGTTSLYDWLNQHPQIYMTPIKETNFFAFEGEKISYPKGSISEGYLDGFKTSFESYMEQFQGVTNEIAIGEASPSYLYHAKAAARIKYYCPDVKLIAILRDPVERAYSQFLHHAREGFENCLDFSAALREEDNRILNKWWWGYFYVDGGFYYTQLQRYFEKFDSSKIKVYLYEDLRSNRYDLIKDIFQFLEVDDNFIPDTSTKYNVTGIPKNQLLHEFLSKPNLITTSVKYLIPRPLRQKLINDIRNSNLAKPQLTQPLRQQLISIYREDILNLQELIQRDLSEWLK</sequence>
<evidence type="ECO:0000313" key="2">
    <source>
        <dbReference type="EMBL" id="AKV65971.1"/>
    </source>
</evidence>
<dbReference type="InterPro" id="IPR037359">
    <property type="entry name" value="NST/OST"/>
</dbReference>
<gene>
    <name evidence="2" type="ORF">VL20_764</name>
</gene>
<name>A0A0K1RW83_9CHRO</name>
<dbReference type="AlphaFoldDB" id="A0A0K1RW83"/>
<organism evidence="2 3">
    <name type="scientific">Microcystis panniformis FACHB-1757</name>
    <dbReference type="NCBI Taxonomy" id="1638788"/>
    <lineage>
        <taxon>Bacteria</taxon>
        <taxon>Bacillati</taxon>
        <taxon>Cyanobacteriota</taxon>
        <taxon>Cyanophyceae</taxon>
        <taxon>Oscillatoriophycideae</taxon>
        <taxon>Chroococcales</taxon>
        <taxon>Microcystaceae</taxon>
        <taxon>Microcystis</taxon>
    </lineage>
</organism>
<accession>A0A0K1RW83</accession>
<dbReference type="Gene3D" id="3.40.50.300">
    <property type="entry name" value="P-loop containing nucleotide triphosphate hydrolases"/>
    <property type="match status" value="1"/>
</dbReference>
<dbReference type="GO" id="GO:0008146">
    <property type="term" value="F:sulfotransferase activity"/>
    <property type="evidence" value="ECO:0007669"/>
    <property type="project" value="InterPro"/>
</dbReference>
<evidence type="ECO:0000256" key="1">
    <source>
        <dbReference type="ARBA" id="ARBA00022679"/>
    </source>
</evidence>
<dbReference type="RefSeq" id="WP_052275590.1">
    <property type="nucleotide sequence ID" value="NZ_CP011339.1"/>
</dbReference>
<dbReference type="PATRIC" id="fig|1638788.3.peg.766"/>
<dbReference type="SUPFAM" id="SSF52540">
    <property type="entry name" value="P-loop containing nucleoside triphosphate hydrolases"/>
    <property type="match status" value="1"/>
</dbReference>